<evidence type="ECO:0000313" key="2">
    <source>
        <dbReference type="Proteomes" id="UP001341840"/>
    </source>
</evidence>
<organism evidence="1 2">
    <name type="scientific">Stylosanthes scabra</name>
    <dbReference type="NCBI Taxonomy" id="79078"/>
    <lineage>
        <taxon>Eukaryota</taxon>
        <taxon>Viridiplantae</taxon>
        <taxon>Streptophyta</taxon>
        <taxon>Embryophyta</taxon>
        <taxon>Tracheophyta</taxon>
        <taxon>Spermatophyta</taxon>
        <taxon>Magnoliopsida</taxon>
        <taxon>eudicotyledons</taxon>
        <taxon>Gunneridae</taxon>
        <taxon>Pentapetalae</taxon>
        <taxon>rosids</taxon>
        <taxon>fabids</taxon>
        <taxon>Fabales</taxon>
        <taxon>Fabaceae</taxon>
        <taxon>Papilionoideae</taxon>
        <taxon>50 kb inversion clade</taxon>
        <taxon>dalbergioids sensu lato</taxon>
        <taxon>Dalbergieae</taxon>
        <taxon>Pterocarpus clade</taxon>
        <taxon>Stylosanthes</taxon>
    </lineage>
</organism>
<name>A0ABU6UU42_9FABA</name>
<evidence type="ECO:0000313" key="1">
    <source>
        <dbReference type="EMBL" id="MED6164599.1"/>
    </source>
</evidence>
<comment type="caution">
    <text evidence="1">The sequence shown here is derived from an EMBL/GenBank/DDBJ whole genome shotgun (WGS) entry which is preliminary data.</text>
</comment>
<dbReference type="EMBL" id="JASCZI010122678">
    <property type="protein sequence ID" value="MED6164599.1"/>
    <property type="molecule type" value="Genomic_DNA"/>
</dbReference>
<proteinExistence type="predicted"/>
<reference evidence="1 2" key="1">
    <citation type="journal article" date="2023" name="Plants (Basel)">
        <title>Bridging the Gap: Combining Genomics and Transcriptomics Approaches to Understand Stylosanthes scabra, an Orphan Legume from the Brazilian Caatinga.</title>
        <authorList>
            <person name="Ferreira-Neto J.R.C."/>
            <person name="da Silva M.D."/>
            <person name="Binneck E."/>
            <person name="de Melo N.F."/>
            <person name="da Silva R.H."/>
            <person name="de Melo A.L.T.M."/>
            <person name="Pandolfi V."/>
            <person name="Bustamante F.O."/>
            <person name="Brasileiro-Vidal A.C."/>
            <person name="Benko-Iseppon A.M."/>
        </authorList>
    </citation>
    <scope>NUCLEOTIDE SEQUENCE [LARGE SCALE GENOMIC DNA]</scope>
    <source>
        <tissue evidence="1">Leaves</tissue>
    </source>
</reference>
<dbReference type="Proteomes" id="UP001341840">
    <property type="component" value="Unassembled WGS sequence"/>
</dbReference>
<sequence>MRPPSSPPLIVVIAVLQTPLHYRYLYFLLLMPLPFPPPSSSISVSPFIPVFKLDGVAPVTSLP</sequence>
<protein>
    <submittedName>
        <fullName evidence="1">Uncharacterized protein</fullName>
    </submittedName>
</protein>
<gene>
    <name evidence="1" type="ORF">PIB30_091722</name>
</gene>
<feature type="non-terminal residue" evidence="1">
    <location>
        <position position="63"/>
    </location>
</feature>
<keyword evidence="2" id="KW-1185">Reference proteome</keyword>
<accession>A0ABU6UU42</accession>